<protein>
    <submittedName>
        <fullName evidence="1">Uncharacterized protein</fullName>
    </submittedName>
</protein>
<dbReference type="Gene3D" id="1.10.238.160">
    <property type="match status" value="1"/>
</dbReference>
<dbReference type="Pfam" id="PF05930">
    <property type="entry name" value="Phage_AlpA"/>
    <property type="match status" value="1"/>
</dbReference>
<accession>A0A094J8X8</accession>
<sequence length="69" mass="8466">MTDKAPNYYEMYIEDNRLVRKPEIEHLLGIKRTTLWRRIKNGKFPKPTLIQSGRSYWRFADIHEFLVKR</sequence>
<gene>
    <name evidence="1" type="ORF">HR45_16920</name>
</gene>
<organism evidence="1 2">
    <name type="scientific">Shewanella mangrovi</name>
    <dbReference type="NCBI Taxonomy" id="1515746"/>
    <lineage>
        <taxon>Bacteria</taxon>
        <taxon>Pseudomonadati</taxon>
        <taxon>Pseudomonadota</taxon>
        <taxon>Gammaproteobacteria</taxon>
        <taxon>Alteromonadales</taxon>
        <taxon>Shewanellaceae</taxon>
        <taxon>Shewanella</taxon>
    </lineage>
</organism>
<dbReference type="InterPro" id="IPR009061">
    <property type="entry name" value="DNA-bd_dom_put_sf"/>
</dbReference>
<dbReference type="InterPro" id="IPR010260">
    <property type="entry name" value="AlpA"/>
</dbReference>
<reference evidence="1 2" key="1">
    <citation type="submission" date="2014-06" db="EMBL/GenBank/DDBJ databases">
        <title>Shewanella sp. YQH10.</title>
        <authorList>
            <person name="Liu Y."/>
            <person name="Zeng R."/>
        </authorList>
    </citation>
    <scope>NUCLEOTIDE SEQUENCE [LARGE SCALE GENOMIC DNA]</scope>
    <source>
        <strain evidence="1 2">YQH10</strain>
    </source>
</reference>
<name>A0A094J8X8_9GAMM</name>
<dbReference type="STRING" id="1515746.HR45_16920"/>
<dbReference type="RefSeq" id="WP_037445223.1">
    <property type="nucleotide sequence ID" value="NZ_JPEO01000019.1"/>
</dbReference>
<proteinExistence type="predicted"/>
<comment type="caution">
    <text evidence="1">The sequence shown here is derived from an EMBL/GenBank/DDBJ whole genome shotgun (WGS) entry which is preliminary data.</text>
</comment>
<dbReference type="AlphaFoldDB" id="A0A094J8X8"/>
<evidence type="ECO:0000313" key="2">
    <source>
        <dbReference type="Proteomes" id="UP000029264"/>
    </source>
</evidence>
<dbReference type="SUPFAM" id="SSF46955">
    <property type="entry name" value="Putative DNA-binding domain"/>
    <property type="match status" value="1"/>
</dbReference>
<dbReference type="Proteomes" id="UP000029264">
    <property type="component" value="Unassembled WGS sequence"/>
</dbReference>
<keyword evidence="2" id="KW-1185">Reference proteome</keyword>
<evidence type="ECO:0000313" key="1">
    <source>
        <dbReference type="EMBL" id="KFZ36340.1"/>
    </source>
</evidence>
<dbReference type="EMBL" id="JPEO01000019">
    <property type="protein sequence ID" value="KFZ36340.1"/>
    <property type="molecule type" value="Genomic_DNA"/>
</dbReference>